<dbReference type="AlphaFoldDB" id="A0AAV3Y1M1"/>
<proteinExistence type="predicted"/>
<accession>A0AAV3Y1M1</accession>
<sequence length="123" mass="13312">MSLKQETPTTVDGILIRYEEPCQIDLHAGLRQARASVPDSIPRQQGPCKFQGDVVATARDTKVPAGLRPRVNLGLEAQIYSQRPSGRMNQRGDLDNQLDTTAEGGSVTMVALVAQQAVQIQAT</sequence>
<dbReference type="EMBL" id="BLXT01000362">
    <property type="protein sequence ID" value="GFN76147.1"/>
    <property type="molecule type" value="Genomic_DNA"/>
</dbReference>
<reference evidence="1 2" key="1">
    <citation type="journal article" date="2021" name="Elife">
        <title>Chloroplast acquisition without the gene transfer in kleptoplastic sea slugs, Plakobranchus ocellatus.</title>
        <authorList>
            <person name="Maeda T."/>
            <person name="Takahashi S."/>
            <person name="Yoshida T."/>
            <person name="Shimamura S."/>
            <person name="Takaki Y."/>
            <person name="Nagai Y."/>
            <person name="Toyoda A."/>
            <person name="Suzuki Y."/>
            <person name="Arimoto A."/>
            <person name="Ishii H."/>
            <person name="Satoh N."/>
            <person name="Nishiyama T."/>
            <person name="Hasebe M."/>
            <person name="Maruyama T."/>
            <person name="Minagawa J."/>
            <person name="Obokata J."/>
            <person name="Shigenobu S."/>
        </authorList>
    </citation>
    <scope>NUCLEOTIDE SEQUENCE [LARGE SCALE GENOMIC DNA]</scope>
</reference>
<comment type="caution">
    <text evidence="1">The sequence shown here is derived from an EMBL/GenBank/DDBJ whole genome shotgun (WGS) entry which is preliminary data.</text>
</comment>
<evidence type="ECO:0000313" key="1">
    <source>
        <dbReference type="EMBL" id="GFN76147.1"/>
    </source>
</evidence>
<gene>
    <name evidence="1" type="ORF">PoB_000265300</name>
</gene>
<keyword evidence="2" id="KW-1185">Reference proteome</keyword>
<dbReference type="Proteomes" id="UP000735302">
    <property type="component" value="Unassembled WGS sequence"/>
</dbReference>
<evidence type="ECO:0000313" key="2">
    <source>
        <dbReference type="Proteomes" id="UP000735302"/>
    </source>
</evidence>
<protein>
    <submittedName>
        <fullName evidence="1">Uncharacterized protein</fullName>
    </submittedName>
</protein>
<name>A0AAV3Y1M1_9GAST</name>
<organism evidence="1 2">
    <name type="scientific">Plakobranchus ocellatus</name>
    <dbReference type="NCBI Taxonomy" id="259542"/>
    <lineage>
        <taxon>Eukaryota</taxon>
        <taxon>Metazoa</taxon>
        <taxon>Spiralia</taxon>
        <taxon>Lophotrochozoa</taxon>
        <taxon>Mollusca</taxon>
        <taxon>Gastropoda</taxon>
        <taxon>Heterobranchia</taxon>
        <taxon>Euthyneura</taxon>
        <taxon>Panpulmonata</taxon>
        <taxon>Sacoglossa</taxon>
        <taxon>Placobranchoidea</taxon>
        <taxon>Plakobranchidae</taxon>
        <taxon>Plakobranchus</taxon>
    </lineage>
</organism>